<comment type="caution">
    <text evidence="8">The sequence shown here is derived from an EMBL/GenBank/DDBJ whole genome shotgun (WGS) entry which is preliminary data.</text>
</comment>
<dbReference type="PANTHER" id="PTHR11264">
    <property type="entry name" value="URACIL-DNA GLYCOSYLASE"/>
    <property type="match status" value="1"/>
</dbReference>
<dbReference type="SMART" id="SM00986">
    <property type="entry name" value="UDG"/>
    <property type="match status" value="1"/>
</dbReference>
<dbReference type="NCBIfam" id="NF003591">
    <property type="entry name" value="PRK05254.1-4"/>
    <property type="match status" value="1"/>
</dbReference>
<dbReference type="Pfam" id="PF03167">
    <property type="entry name" value="UDG"/>
    <property type="match status" value="1"/>
</dbReference>
<dbReference type="EMBL" id="VSSQ01000092">
    <property type="protein sequence ID" value="MPL75914.1"/>
    <property type="molecule type" value="Genomic_DNA"/>
</dbReference>
<evidence type="ECO:0000313" key="8">
    <source>
        <dbReference type="EMBL" id="MPL75914.1"/>
    </source>
</evidence>
<evidence type="ECO:0000256" key="3">
    <source>
        <dbReference type="ARBA" id="ARBA00012030"/>
    </source>
</evidence>
<keyword evidence="8" id="KW-0326">Glycosidase</keyword>
<organism evidence="8">
    <name type="scientific">bioreactor metagenome</name>
    <dbReference type="NCBI Taxonomy" id="1076179"/>
    <lineage>
        <taxon>unclassified sequences</taxon>
        <taxon>metagenomes</taxon>
        <taxon>ecological metagenomes</taxon>
    </lineage>
</organism>
<evidence type="ECO:0000256" key="6">
    <source>
        <dbReference type="ARBA" id="ARBA00023204"/>
    </source>
</evidence>
<dbReference type="NCBIfam" id="NF003592">
    <property type="entry name" value="PRK05254.1-5"/>
    <property type="match status" value="1"/>
</dbReference>
<accession>A0A644UAM4</accession>
<sequence>MSNDSKFLSKKEIVLNPEWKLILKDFFDTEDWKNLTSFVKEEYLNKKQEIYPDPKNLFKAFDLTPFSKVKVIILGQDPYHDKGQAHGLCFSVPENINLPPSLKNIYKEIEKDLNIKKDYTKGNLENWAKEGVFLLNSILTVIAHNPASHRNKGWEKFTDHIISILSDKRENLVFLLWGNYARSKKSLIDSKRHLILESVHPSPFSANNGFFGCKHFSKTNKYLKEYNIKEINW</sequence>
<dbReference type="CDD" id="cd10027">
    <property type="entry name" value="UDG-F1-like"/>
    <property type="match status" value="1"/>
</dbReference>
<dbReference type="InterPro" id="IPR018085">
    <property type="entry name" value="Ura-DNA_Glyclase_AS"/>
</dbReference>
<keyword evidence="4" id="KW-0227">DNA damage</keyword>
<dbReference type="Gene3D" id="3.40.470.10">
    <property type="entry name" value="Uracil-DNA glycosylase-like domain"/>
    <property type="match status" value="1"/>
</dbReference>
<dbReference type="InterPro" id="IPR005122">
    <property type="entry name" value="Uracil-DNA_glycosylase-like"/>
</dbReference>
<proteinExistence type="inferred from homology"/>
<evidence type="ECO:0000256" key="5">
    <source>
        <dbReference type="ARBA" id="ARBA00022801"/>
    </source>
</evidence>
<comment type="similarity">
    <text evidence="2">Belongs to the uracil-DNA glycosylase (UDG) superfamily. UNG family.</text>
</comment>
<dbReference type="AlphaFoldDB" id="A0A644UAM4"/>
<dbReference type="HAMAP" id="MF_00148">
    <property type="entry name" value="UDG"/>
    <property type="match status" value="1"/>
</dbReference>
<dbReference type="InterPro" id="IPR036895">
    <property type="entry name" value="Uracil-DNA_glycosylase-like_sf"/>
</dbReference>
<gene>
    <name evidence="8" type="primary">ung_5</name>
    <name evidence="8" type="ORF">SDC9_21753</name>
</gene>
<evidence type="ECO:0000256" key="2">
    <source>
        <dbReference type="ARBA" id="ARBA00008184"/>
    </source>
</evidence>
<dbReference type="NCBIfam" id="TIGR00628">
    <property type="entry name" value="ung"/>
    <property type="match status" value="1"/>
</dbReference>
<keyword evidence="5 8" id="KW-0378">Hydrolase</keyword>
<dbReference type="NCBIfam" id="NF003589">
    <property type="entry name" value="PRK05254.1-2"/>
    <property type="match status" value="1"/>
</dbReference>
<evidence type="ECO:0000259" key="7">
    <source>
        <dbReference type="SMART" id="SM00986"/>
    </source>
</evidence>
<feature type="domain" description="Uracil-DNA glycosylase-like" evidence="7">
    <location>
        <begin position="62"/>
        <end position="223"/>
    </location>
</feature>
<comment type="catalytic activity">
    <reaction evidence="1">
        <text>Hydrolyzes single-stranded DNA or mismatched double-stranded DNA and polynucleotides, releasing free uracil.</text>
        <dbReference type="EC" id="3.2.2.27"/>
    </reaction>
</comment>
<dbReference type="FunFam" id="3.40.470.10:FF:000001">
    <property type="entry name" value="Uracil-DNA glycosylase"/>
    <property type="match status" value="1"/>
</dbReference>
<dbReference type="PANTHER" id="PTHR11264:SF0">
    <property type="entry name" value="URACIL-DNA GLYCOSYLASE"/>
    <property type="match status" value="1"/>
</dbReference>
<reference evidence="8" key="1">
    <citation type="submission" date="2019-08" db="EMBL/GenBank/DDBJ databases">
        <authorList>
            <person name="Kucharzyk K."/>
            <person name="Murdoch R.W."/>
            <person name="Higgins S."/>
            <person name="Loffler F."/>
        </authorList>
    </citation>
    <scope>NUCLEOTIDE SEQUENCE</scope>
</reference>
<name>A0A644UAM4_9ZZZZ</name>
<evidence type="ECO:0000256" key="1">
    <source>
        <dbReference type="ARBA" id="ARBA00001400"/>
    </source>
</evidence>
<protein>
    <recommendedName>
        <fullName evidence="3">uracil-DNA glycosylase</fullName>
        <ecNumber evidence="3">3.2.2.27</ecNumber>
    </recommendedName>
</protein>
<dbReference type="PROSITE" id="PS00130">
    <property type="entry name" value="U_DNA_GLYCOSYLASE"/>
    <property type="match status" value="1"/>
</dbReference>
<dbReference type="SMART" id="SM00987">
    <property type="entry name" value="UreE_C"/>
    <property type="match status" value="1"/>
</dbReference>
<keyword evidence="6" id="KW-0234">DNA repair</keyword>
<evidence type="ECO:0000256" key="4">
    <source>
        <dbReference type="ARBA" id="ARBA00022763"/>
    </source>
</evidence>
<dbReference type="SUPFAM" id="SSF52141">
    <property type="entry name" value="Uracil-DNA glycosylase-like"/>
    <property type="match status" value="1"/>
</dbReference>
<dbReference type="NCBIfam" id="NF003588">
    <property type="entry name" value="PRK05254.1-1"/>
    <property type="match status" value="1"/>
</dbReference>
<dbReference type="InterPro" id="IPR002043">
    <property type="entry name" value="UDG_fam1"/>
</dbReference>
<dbReference type="EC" id="3.2.2.27" evidence="3"/>
<dbReference type="GO" id="GO:0004844">
    <property type="term" value="F:uracil DNA N-glycosylase activity"/>
    <property type="evidence" value="ECO:0007669"/>
    <property type="project" value="UniProtKB-EC"/>
</dbReference>
<dbReference type="GO" id="GO:0097510">
    <property type="term" value="P:base-excision repair, AP site formation via deaminated base removal"/>
    <property type="evidence" value="ECO:0007669"/>
    <property type="project" value="TreeGrafter"/>
</dbReference>